<comment type="subcellular location">
    <subcellularLocation>
        <location evidence="6">Cytoplasm</location>
    </subcellularLocation>
</comment>
<comment type="catalytic activity">
    <reaction evidence="6">
        <text>Exonucleolytic cleavage in either 5'- to 3'- or 3'- to 5'-direction to yield nucleoside 5'-phosphates.</text>
        <dbReference type="EC" id="3.1.11.6"/>
    </reaction>
</comment>
<gene>
    <name evidence="6" type="primary">xseB</name>
    <name evidence="7" type="ORF">LVJ83_00175</name>
</gene>
<evidence type="ECO:0000256" key="5">
    <source>
        <dbReference type="ARBA" id="ARBA00022839"/>
    </source>
</evidence>
<dbReference type="RefSeq" id="WP_244787802.1">
    <property type="nucleotide sequence ID" value="NZ_CP091508.1"/>
</dbReference>
<comment type="function">
    <text evidence="6">Bidirectionally degrades single-stranded DNA into large acid-insoluble oligonucleotides, which are then degraded further into small acid-soluble oligonucleotides.</text>
</comment>
<protein>
    <recommendedName>
        <fullName evidence="6">Exodeoxyribonuclease 7 small subunit</fullName>
        <ecNumber evidence="6">3.1.11.6</ecNumber>
    </recommendedName>
    <alternativeName>
        <fullName evidence="6">Exodeoxyribonuclease VII small subunit</fullName>
        <shortName evidence="6">Exonuclease VII small subunit</shortName>
    </alternativeName>
</protein>
<keyword evidence="4 6" id="KW-0378">Hydrolase</keyword>
<dbReference type="InterPro" id="IPR003761">
    <property type="entry name" value="Exonuc_VII_S"/>
</dbReference>
<keyword evidence="3 6" id="KW-0540">Nuclease</keyword>
<dbReference type="HAMAP" id="MF_00337">
    <property type="entry name" value="Exonuc_7_S"/>
    <property type="match status" value="1"/>
</dbReference>
<evidence type="ECO:0000313" key="8">
    <source>
        <dbReference type="Proteomes" id="UP000829817"/>
    </source>
</evidence>
<dbReference type="NCBIfam" id="NF002141">
    <property type="entry name" value="PRK00977.1-5"/>
    <property type="match status" value="1"/>
</dbReference>
<name>A0ABY4DW80_9NEIS</name>
<evidence type="ECO:0000256" key="2">
    <source>
        <dbReference type="ARBA" id="ARBA00022490"/>
    </source>
</evidence>
<evidence type="ECO:0000256" key="6">
    <source>
        <dbReference type="HAMAP-Rule" id="MF_00337"/>
    </source>
</evidence>
<dbReference type="InterPro" id="IPR037004">
    <property type="entry name" value="Exonuc_VII_ssu_sf"/>
</dbReference>
<dbReference type="Proteomes" id="UP000829817">
    <property type="component" value="Chromosome"/>
</dbReference>
<dbReference type="GO" id="GO:0008855">
    <property type="term" value="F:exodeoxyribonuclease VII activity"/>
    <property type="evidence" value="ECO:0007669"/>
    <property type="project" value="UniProtKB-EC"/>
</dbReference>
<keyword evidence="5 6" id="KW-0269">Exonuclease</keyword>
<reference evidence="7 8" key="1">
    <citation type="journal article" date="2022" name="Res Sq">
        <title>Evolution of multicellular longitudinally dividing oral cavity symbionts (Neisseriaceae).</title>
        <authorList>
            <person name="Nyongesa S."/>
            <person name="Weber P."/>
            <person name="Bernet E."/>
            <person name="Pullido F."/>
            <person name="Nieckarz M."/>
            <person name="Delaby M."/>
            <person name="Nieves C."/>
            <person name="Viehboeck T."/>
            <person name="Krause N."/>
            <person name="Rivera-Millot A."/>
            <person name="Nakamura A."/>
            <person name="Vischer N."/>
            <person name="VanNieuwenhze M."/>
            <person name="Brun Y."/>
            <person name="Cava F."/>
            <person name="Bulgheresi S."/>
            <person name="Veyrier F."/>
        </authorList>
    </citation>
    <scope>NUCLEOTIDE SEQUENCE [LARGE SCALE GENOMIC DNA]</scope>
    <source>
        <strain evidence="7 8">CCUG 63373m</strain>
    </source>
</reference>
<dbReference type="Gene3D" id="1.10.287.1040">
    <property type="entry name" value="Exonuclease VII, small subunit"/>
    <property type="match status" value="1"/>
</dbReference>
<dbReference type="PANTHER" id="PTHR34137:SF1">
    <property type="entry name" value="EXODEOXYRIBONUCLEASE 7 SMALL SUBUNIT"/>
    <property type="match status" value="1"/>
</dbReference>
<proteinExistence type="inferred from homology"/>
<dbReference type="SUPFAM" id="SSF116842">
    <property type="entry name" value="XseB-like"/>
    <property type="match status" value="1"/>
</dbReference>
<dbReference type="EMBL" id="CP091508">
    <property type="protein sequence ID" value="UOO83297.1"/>
    <property type="molecule type" value="Genomic_DNA"/>
</dbReference>
<organism evidence="7 8">
    <name type="scientific">Uruburuella testudinis</name>
    <dbReference type="NCBI Taxonomy" id="1282863"/>
    <lineage>
        <taxon>Bacteria</taxon>
        <taxon>Pseudomonadati</taxon>
        <taxon>Pseudomonadota</taxon>
        <taxon>Betaproteobacteria</taxon>
        <taxon>Neisseriales</taxon>
        <taxon>Neisseriaceae</taxon>
        <taxon>Uruburuella</taxon>
    </lineage>
</organism>
<evidence type="ECO:0000313" key="7">
    <source>
        <dbReference type="EMBL" id="UOO83297.1"/>
    </source>
</evidence>
<keyword evidence="8" id="KW-1185">Reference proteome</keyword>
<evidence type="ECO:0000256" key="4">
    <source>
        <dbReference type="ARBA" id="ARBA00022801"/>
    </source>
</evidence>
<evidence type="ECO:0000256" key="3">
    <source>
        <dbReference type="ARBA" id="ARBA00022722"/>
    </source>
</evidence>
<accession>A0ABY4DW80</accession>
<comment type="similarity">
    <text evidence="1 6">Belongs to the XseB family.</text>
</comment>
<dbReference type="PIRSF" id="PIRSF006488">
    <property type="entry name" value="Exonuc_VII_S"/>
    <property type="match status" value="1"/>
</dbReference>
<dbReference type="EC" id="3.1.11.6" evidence="6"/>
<dbReference type="Pfam" id="PF02609">
    <property type="entry name" value="Exonuc_VII_S"/>
    <property type="match status" value="1"/>
</dbReference>
<dbReference type="NCBIfam" id="TIGR01280">
    <property type="entry name" value="xseB"/>
    <property type="match status" value="1"/>
</dbReference>
<evidence type="ECO:0000256" key="1">
    <source>
        <dbReference type="ARBA" id="ARBA00009998"/>
    </source>
</evidence>
<dbReference type="PANTHER" id="PTHR34137">
    <property type="entry name" value="EXODEOXYRIBONUCLEASE 7 SMALL SUBUNIT"/>
    <property type="match status" value="1"/>
</dbReference>
<comment type="subunit">
    <text evidence="6">Heterooligomer composed of large and small subunits.</text>
</comment>
<sequence>MKKSAPKSFEEALKRLETLTQAMQSSEMPLEDALAAYQEGNELVKYCQQKLAEVEQKLQVLDAGELKELNLDPSE</sequence>
<keyword evidence="2 6" id="KW-0963">Cytoplasm</keyword>